<dbReference type="InterPro" id="IPR008008">
    <property type="entry name" value="DUF746"/>
</dbReference>
<organism evidence="3 5">
    <name type="scientific">Paraburkholderia madseniana</name>
    <dbReference type="NCBI Taxonomy" id="2599607"/>
    <lineage>
        <taxon>Bacteria</taxon>
        <taxon>Pseudomonadati</taxon>
        <taxon>Pseudomonadota</taxon>
        <taxon>Betaproteobacteria</taxon>
        <taxon>Burkholderiales</taxon>
        <taxon>Burkholderiaceae</taxon>
        <taxon>Paraburkholderia</taxon>
    </lineage>
</organism>
<feature type="domain" description="DUF746" evidence="1">
    <location>
        <begin position="358"/>
        <end position="418"/>
    </location>
</feature>
<evidence type="ECO:0000313" key="2">
    <source>
        <dbReference type="EMBL" id="MCX4151012.1"/>
    </source>
</evidence>
<feature type="domain" description="DUF746" evidence="1">
    <location>
        <begin position="95"/>
        <end position="157"/>
    </location>
</feature>
<dbReference type="Pfam" id="PF05344">
    <property type="entry name" value="DUF746"/>
    <property type="match status" value="2"/>
</dbReference>
<gene>
    <name evidence="3" type="ORF">NIE36_37515</name>
    <name evidence="2" type="ORF">OSB80_37605</name>
</gene>
<dbReference type="AlphaFoldDB" id="A0AAP5BL24"/>
<protein>
    <submittedName>
        <fullName evidence="3">DUF746 domain-containing protein</fullName>
    </submittedName>
</protein>
<dbReference type="EMBL" id="JAPKHW010000048">
    <property type="protein sequence ID" value="MCX4151012.1"/>
    <property type="molecule type" value="Genomic_DNA"/>
</dbReference>
<comment type="caution">
    <text evidence="3">The sequence shown here is derived from an EMBL/GenBank/DDBJ whole genome shotgun (WGS) entry which is preliminary data.</text>
</comment>
<reference evidence="3" key="1">
    <citation type="submission" date="2022-06" db="EMBL/GenBank/DDBJ databases">
        <title>PHB producers.</title>
        <authorList>
            <person name="Besaury L."/>
        </authorList>
    </citation>
    <scope>NUCLEOTIDE SEQUENCE</scope>
    <source>
        <strain evidence="3 4">SEWS6</strain>
    </source>
</reference>
<sequence length="473" mass="52903">MRVFEPTVPLSRARAPVPDHEDVGLTAYVERAWEEAFSLSEKPCACPRCGSRHTVLLSRRSSRGRASPSFGCQSCKQGFNRRTGTPLARLRSPEKLRYLIPWLGQQTSIESVADDLGAGRGAVSRWVTAVRQWLLQLDPDGVWEARVRLGVRFAARTTCYECHYSGAVLHGGFNIDRTRKFLCPTCGATLQRLKLEALGIVLDMIIIQDVANTVLRNQSRQGRAPAFALPPNTEVAPLAPPAPKRIQPRKLRLDIGALPARSSVVRADRPVWGKRSRVEPDALPDRENKALTNFLMDAITRAYAPDVEPRPACPWCGESHVNPAHNSRGVPQYGCTQCGKVFSRLTGTPLSGMRHRDRLARFVQLLSQPLSYTQAAEELAVSTLLVSRHWVPKFRRWLLELDPSGVHERLAQLGAKPQAPPMVCPKCAWEGTMQLYGFASETHHLPVEHRIRQYRCPACKRTFRITALERRAA</sequence>
<accession>A0AAP5BL24</accession>
<dbReference type="Proteomes" id="UP001242288">
    <property type="component" value="Unassembled WGS sequence"/>
</dbReference>
<name>A0AAP5BL24_9BURK</name>
<proteinExistence type="predicted"/>
<evidence type="ECO:0000313" key="4">
    <source>
        <dbReference type="Proteomes" id="UP001209412"/>
    </source>
</evidence>
<dbReference type="Proteomes" id="UP001209412">
    <property type="component" value="Unassembled WGS sequence"/>
</dbReference>
<evidence type="ECO:0000313" key="3">
    <source>
        <dbReference type="EMBL" id="MDQ6412826.1"/>
    </source>
</evidence>
<dbReference type="RefSeq" id="WP_266241764.1">
    <property type="nucleotide sequence ID" value="NZ_JAMXWF010000048.1"/>
</dbReference>
<evidence type="ECO:0000313" key="5">
    <source>
        <dbReference type="Proteomes" id="UP001242288"/>
    </source>
</evidence>
<dbReference type="EMBL" id="JAMXWF010000048">
    <property type="protein sequence ID" value="MDQ6412826.1"/>
    <property type="molecule type" value="Genomic_DNA"/>
</dbReference>
<keyword evidence="4" id="KW-1185">Reference proteome</keyword>
<evidence type="ECO:0000259" key="1">
    <source>
        <dbReference type="Pfam" id="PF05344"/>
    </source>
</evidence>